<dbReference type="OrthoDB" id="9790710at2"/>
<reference evidence="4" key="1">
    <citation type="submission" date="2017-02" db="EMBL/GenBank/DDBJ databases">
        <authorList>
            <person name="Varghese N."/>
            <person name="Submissions S."/>
        </authorList>
    </citation>
    <scope>NUCLEOTIDE SEQUENCE [LARGE SCALE GENOMIC DNA]</scope>
    <source>
        <strain evidence="4">UM2</strain>
    </source>
</reference>
<protein>
    <submittedName>
        <fullName evidence="3">Glycosyltransferase involved in cell wall bisynthesis</fullName>
    </submittedName>
</protein>
<dbReference type="InterPro" id="IPR050194">
    <property type="entry name" value="Glycosyltransferase_grp1"/>
</dbReference>
<accession>A0A1T5DFJ2</accession>
<dbReference type="PANTHER" id="PTHR45947:SF3">
    <property type="entry name" value="SULFOQUINOVOSYL TRANSFERASE SQD2"/>
    <property type="match status" value="1"/>
</dbReference>
<dbReference type="SUPFAM" id="SSF53756">
    <property type="entry name" value="UDP-Glycosyltransferase/glycogen phosphorylase"/>
    <property type="match status" value="1"/>
</dbReference>
<proteinExistence type="predicted"/>
<feature type="domain" description="Glycosyltransferase subfamily 4-like N-terminal" evidence="2">
    <location>
        <begin position="83"/>
        <end position="206"/>
    </location>
</feature>
<evidence type="ECO:0000259" key="1">
    <source>
        <dbReference type="Pfam" id="PF00534"/>
    </source>
</evidence>
<sequence>MRRLLYIDSSYTLAEIRERALTHVLNIRHLNGYWDRVISAHPLDMRDASASAESRFGRARVETIDEGHRFVRGRFGRFAALSRMPFPNALLAIGDFAFTLVRLARREKIDAVRAGDPLLCGLIGLIVSRLVRVGFVVRIPANNDLIRASTGKPTQARFTRSIAVEKWIEKFVISRADAIIAPSNNYAAFAISKGAGRENIHIVRYGGMVDPKHQSPPLERPAIGDAALVGRLGERPWMAHVGRLSAIKHVEDCFDVLDILAAQDVDAGLLLIGDGPLRETLEARVTAAGLDDRVIFLGNMSQDELLALLPHIAVVLSPLTGRALAEAAFAARPIVAYNLDWQGDLIRTNETGILVPARDTAAMASGAKRLLSDPGFAMAMGKAVRERAMDLLSPVVAYANELAAYQSLGRAG</sequence>
<dbReference type="PANTHER" id="PTHR45947">
    <property type="entry name" value="SULFOQUINOVOSYL TRANSFERASE SQD2"/>
    <property type="match status" value="1"/>
</dbReference>
<evidence type="ECO:0000313" key="4">
    <source>
        <dbReference type="Proteomes" id="UP000189818"/>
    </source>
</evidence>
<organism evidence="3 4">
    <name type="scientific">Rhizorhabdus histidinilytica</name>
    <dbReference type="NCBI Taxonomy" id="439228"/>
    <lineage>
        <taxon>Bacteria</taxon>
        <taxon>Pseudomonadati</taxon>
        <taxon>Pseudomonadota</taxon>
        <taxon>Alphaproteobacteria</taxon>
        <taxon>Sphingomonadales</taxon>
        <taxon>Sphingomonadaceae</taxon>
        <taxon>Rhizorhabdus</taxon>
    </lineage>
</organism>
<name>A0A1T5DFJ2_9SPHN</name>
<feature type="domain" description="Glycosyl transferase family 1" evidence="1">
    <location>
        <begin position="234"/>
        <end position="387"/>
    </location>
</feature>
<dbReference type="Proteomes" id="UP000189818">
    <property type="component" value="Unassembled WGS sequence"/>
</dbReference>
<dbReference type="Pfam" id="PF00534">
    <property type="entry name" value="Glycos_transf_1"/>
    <property type="match status" value="1"/>
</dbReference>
<evidence type="ECO:0000259" key="2">
    <source>
        <dbReference type="Pfam" id="PF13579"/>
    </source>
</evidence>
<dbReference type="RefSeq" id="WP_079648532.1">
    <property type="nucleotide sequence ID" value="NZ_FUYM01000005.1"/>
</dbReference>
<gene>
    <name evidence="3" type="ORF">SAMN06295920_105156</name>
</gene>
<dbReference type="EMBL" id="FUYM01000005">
    <property type="protein sequence ID" value="SKB70518.1"/>
    <property type="molecule type" value="Genomic_DNA"/>
</dbReference>
<dbReference type="STRING" id="439228.SAMN06295920_105156"/>
<keyword evidence="4" id="KW-1185">Reference proteome</keyword>
<dbReference type="Gene3D" id="3.40.50.2000">
    <property type="entry name" value="Glycogen Phosphorylase B"/>
    <property type="match status" value="2"/>
</dbReference>
<dbReference type="CDD" id="cd03801">
    <property type="entry name" value="GT4_PimA-like"/>
    <property type="match status" value="1"/>
</dbReference>
<dbReference type="InterPro" id="IPR028098">
    <property type="entry name" value="Glyco_trans_4-like_N"/>
</dbReference>
<keyword evidence="3" id="KW-0808">Transferase</keyword>
<dbReference type="GO" id="GO:0016757">
    <property type="term" value="F:glycosyltransferase activity"/>
    <property type="evidence" value="ECO:0007669"/>
    <property type="project" value="TreeGrafter"/>
</dbReference>
<dbReference type="InterPro" id="IPR001296">
    <property type="entry name" value="Glyco_trans_1"/>
</dbReference>
<dbReference type="AlphaFoldDB" id="A0A1T5DFJ2"/>
<evidence type="ECO:0000313" key="3">
    <source>
        <dbReference type="EMBL" id="SKB70518.1"/>
    </source>
</evidence>
<dbReference type="Pfam" id="PF13579">
    <property type="entry name" value="Glyco_trans_4_4"/>
    <property type="match status" value="1"/>
</dbReference>